<keyword evidence="2" id="KW-0560">Oxidoreductase</keyword>
<protein>
    <recommendedName>
        <fullName evidence="5">F420-non-reducing hydrogenase iron-sulfur subunit D domain-containing protein</fullName>
    </recommendedName>
</protein>
<sequence length="144" mass="16089">MSNFEPEIIAFCCNQCAYAAADLTGSMRMNYPPNVKIIKLPCAGKFETIYMLKAFEMGADGGIVAGCLEGCCHYRTGNLQAAKRIKQVKRILKELGLEEERVDIFYMSSAMGREFAEAATKITETVRKLGPNPIKRKIKLKNKK</sequence>
<dbReference type="GO" id="GO:0051536">
    <property type="term" value="F:iron-sulfur cluster binding"/>
    <property type="evidence" value="ECO:0007669"/>
    <property type="project" value="UniProtKB-KW"/>
</dbReference>
<evidence type="ECO:0000256" key="3">
    <source>
        <dbReference type="ARBA" id="ARBA00023004"/>
    </source>
</evidence>
<organism evidence="6">
    <name type="scientific">marine sediment metagenome</name>
    <dbReference type="NCBI Taxonomy" id="412755"/>
    <lineage>
        <taxon>unclassified sequences</taxon>
        <taxon>metagenomes</taxon>
        <taxon>ecological metagenomes</taxon>
    </lineage>
</organism>
<evidence type="ECO:0000259" key="5">
    <source>
        <dbReference type="Pfam" id="PF02662"/>
    </source>
</evidence>
<dbReference type="Pfam" id="PF02662">
    <property type="entry name" value="FlpD"/>
    <property type="match status" value="1"/>
</dbReference>
<name>X0YUH8_9ZZZZ</name>
<keyword evidence="3" id="KW-0408">Iron</keyword>
<keyword evidence="4" id="KW-0411">Iron-sulfur</keyword>
<evidence type="ECO:0000256" key="2">
    <source>
        <dbReference type="ARBA" id="ARBA00023002"/>
    </source>
</evidence>
<dbReference type="EMBL" id="BART01000982">
    <property type="protein sequence ID" value="GAG59915.1"/>
    <property type="molecule type" value="Genomic_DNA"/>
</dbReference>
<dbReference type="GO" id="GO:0016491">
    <property type="term" value="F:oxidoreductase activity"/>
    <property type="evidence" value="ECO:0007669"/>
    <property type="project" value="UniProtKB-KW"/>
</dbReference>
<gene>
    <name evidence="6" type="ORF">S01H4_03859</name>
</gene>
<dbReference type="AlphaFoldDB" id="X0YUH8"/>
<evidence type="ECO:0000256" key="4">
    <source>
        <dbReference type="ARBA" id="ARBA00023014"/>
    </source>
</evidence>
<dbReference type="GO" id="GO:0046872">
    <property type="term" value="F:metal ion binding"/>
    <property type="evidence" value="ECO:0007669"/>
    <property type="project" value="UniProtKB-KW"/>
</dbReference>
<evidence type="ECO:0000256" key="1">
    <source>
        <dbReference type="ARBA" id="ARBA00022723"/>
    </source>
</evidence>
<accession>X0YUH8</accession>
<reference evidence="6" key="1">
    <citation type="journal article" date="2014" name="Front. Microbiol.">
        <title>High frequency of phylogenetically diverse reductive dehalogenase-homologous genes in deep subseafloor sedimentary metagenomes.</title>
        <authorList>
            <person name="Kawai M."/>
            <person name="Futagami T."/>
            <person name="Toyoda A."/>
            <person name="Takaki Y."/>
            <person name="Nishi S."/>
            <person name="Hori S."/>
            <person name="Arai W."/>
            <person name="Tsubouchi T."/>
            <person name="Morono Y."/>
            <person name="Uchiyama I."/>
            <person name="Ito T."/>
            <person name="Fujiyama A."/>
            <person name="Inagaki F."/>
            <person name="Takami H."/>
        </authorList>
    </citation>
    <scope>NUCLEOTIDE SEQUENCE</scope>
    <source>
        <strain evidence="6">Expedition CK06-06</strain>
    </source>
</reference>
<proteinExistence type="predicted"/>
<dbReference type="InterPro" id="IPR003813">
    <property type="entry name" value="MvhD/FlpD"/>
</dbReference>
<keyword evidence="1" id="KW-0479">Metal-binding</keyword>
<comment type="caution">
    <text evidence="6">The sequence shown here is derived from an EMBL/GenBank/DDBJ whole genome shotgun (WGS) entry which is preliminary data.</text>
</comment>
<feature type="domain" description="F420-non-reducing hydrogenase iron-sulfur subunit D" evidence="5">
    <location>
        <begin position="8"/>
        <end position="130"/>
    </location>
</feature>
<evidence type="ECO:0000313" key="6">
    <source>
        <dbReference type="EMBL" id="GAG59915.1"/>
    </source>
</evidence>